<dbReference type="AlphaFoldDB" id="A0A0E3RG22"/>
<name>A0A0E3RG22_METMZ</name>
<evidence type="ECO:0000313" key="1">
    <source>
        <dbReference type="EMBL" id="AKB63012.1"/>
    </source>
</evidence>
<gene>
    <name evidence="1" type="ORF">MSMAP_3027</name>
</gene>
<reference evidence="1 2" key="1">
    <citation type="submission" date="2014-07" db="EMBL/GenBank/DDBJ databases">
        <title>Methanogenic archaea and the global carbon cycle.</title>
        <authorList>
            <person name="Henriksen J.R."/>
            <person name="Luke J."/>
            <person name="Reinhart S."/>
            <person name="Benedict M.N."/>
            <person name="Youngblut N.D."/>
            <person name="Metcalf M.E."/>
            <person name="Whitaker R.J."/>
            <person name="Metcalf W.W."/>
        </authorList>
    </citation>
    <scope>NUCLEOTIDE SEQUENCE [LARGE SCALE GENOMIC DNA]</scope>
    <source>
        <strain evidence="1 2">SarPi</strain>
    </source>
</reference>
<dbReference type="HOGENOM" id="CLU_068609_0_0_2"/>
<proteinExistence type="predicted"/>
<dbReference type="PATRIC" id="fig|1434115.4.peg.3838"/>
<protein>
    <submittedName>
        <fullName evidence="1">Uncharacterized protein</fullName>
    </submittedName>
</protein>
<dbReference type="Proteomes" id="UP000033116">
    <property type="component" value="Chromosome"/>
</dbReference>
<evidence type="ECO:0000313" key="2">
    <source>
        <dbReference type="Proteomes" id="UP000033116"/>
    </source>
</evidence>
<dbReference type="EMBL" id="CP009511">
    <property type="protein sequence ID" value="AKB63012.1"/>
    <property type="molecule type" value="Genomic_DNA"/>
</dbReference>
<organism evidence="1 2">
    <name type="scientific">Methanosarcina mazei SarPi</name>
    <dbReference type="NCBI Taxonomy" id="1434115"/>
    <lineage>
        <taxon>Archaea</taxon>
        <taxon>Methanobacteriati</taxon>
        <taxon>Methanobacteriota</taxon>
        <taxon>Stenosarchaea group</taxon>
        <taxon>Methanomicrobia</taxon>
        <taxon>Methanosarcinales</taxon>
        <taxon>Methanosarcinaceae</taxon>
        <taxon>Methanosarcina</taxon>
    </lineage>
</organism>
<sequence length="249" mass="27503">MADVWKDMTELKSKIDRTTMLLMSDPISTTPDVMILMPLRTGSMEMPFSGSSRFSGTVSINTDPCNMTIIPANGTEGAINCGTISYSSNNNYYVNQVFKYENGALILAQKEQSVMKLYPMIRISEISDKNYSFSINAIEIKGLAGTLSSNSDCSIRLGDCSFISFYDSSRYGNVNSFSLKINTVHPDAWEAYFKEMMTGAGMEKDKDYALDLTGNELYFSFPANGSECSLNRLYVAKTTVNAELVNGLS</sequence>
<accession>A0A0E3RG22</accession>